<dbReference type="Proteomes" id="UP000095280">
    <property type="component" value="Unplaced"/>
</dbReference>
<keyword evidence="2" id="KW-1185">Reference proteome</keyword>
<organism evidence="2 3">
    <name type="scientific">Macrostomum lignano</name>
    <dbReference type="NCBI Taxonomy" id="282301"/>
    <lineage>
        <taxon>Eukaryota</taxon>
        <taxon>Metazoa</taxon>
        <taxon>Spiralia</taxon>
        <taxon>Lophotrochozoa</taxon>
        <taxon>Platyhelminthes</taxon>
        <taxon>Rhabditophora</taxon>
        <taxon>Macrostomorpha</taxon>
        <taxon>Macrostomida</taxon>
        <taxon>Macrostomidae</taxon>
        <taxon>Macrostomum</taxon>
    </lineage>
</organism>
<proteinExistence type="predicted"/>
<sequence length="502" mass="54088">HADNVIERARPLLRAEEETSTHHVTFCPHFNEARRRHLGHPAKAGRAHHSGPDPVTCAHFVRDSGRMKIADATLASSSAADEGNGWHILQHCGSQPRGMLHNSSFLRWPHRLQLKPAGSSSGCCDLAPRQPRQRCSFLSSGSGRGNSWTGHGRDSIPGRQAAPSELRLAADSNCRCEPTATTPPPPAGSSRSDCSGCRQVCRRGSASLPDSSGVRLDWVRRVTLTEFAYSQLESLLSPGRWWQRRGRSLWTRSAGHPFEARRQSGRCHCRKSAPEAACGRCCGTSGPARRLPPSPGVEATEVAATEAAVGRHGAPVMRGLSAGVDIHGRRQQQDTAYGSDAIGVFHVLGAAPQSAGTPRLATRFQAAETLRQENAAPFSPAVRAPSCFISIRSSRRAATPPHPVAWTPYSNWTPEAAKAEVGRLAWPPYAHLSENSATGRSRVSGWLSLRPALVILIRTNWRLLHGRSGLLRPAVRSGCTSVETLGQVGQGDWGSVEAHLVG</sequence>
<name>A0A1I8F823_9PLAT</name>
<dbReference type="WBParaSite" id="maker-unitig_24137-snap-gene-0.2-mRNA-1">
    <property type="protein sequence ID" value="maker-unitig_24137-snap-gene-0.2-mRNA-1"/>
    <property type="gene ID" value="maker-unitig_24137-snap-gene-0.2"/>
</dbReference>
<evidence type="ECO:0000256" key="1">
    <source>
        <dbReference type="SAM" id="MobiDB-lite"/>
    </source>
</evidence>
<accession>A0A1I8F823</accession>
<dbReference type="AlphaFoldDB" id="A0A1I8F823"/>
<reference evidence="3" key="1">
    <citation type="submission" date="2016-11" db="UniProtKB">
        <authorList>
            <consortium name="WormBaseParasite"/>
        </authorList>
    </citation>
    <scope>IDENTIFICATION</scope>
</reference>
<evidence type="ECO:0000313" key="2">
    <source>
        <dbReference type="Proteomes" id="UP000095280"/>
    </source>
</evidence>
<feature type="region of interest" description="Disordered" evidence="1">
    <location>
        <begin position="135"/>
        <end position="159"/>
    </location>
</feature>
<protein>
    <submittedName>
        <fullName evidence="3">Protein kinase domain-containing protein</fullName>
    </submittedName>
</protein>
<feature type="compositionally biased region" description="Polar residues" evidence="1">
    <location>
        <begin position="136"/>
        <end position="149"/>
    </location>
</feature>
<evidence type="ECO:0000313" key="3">
    <source>
        <dbReference type="WBParaSite" id="maker-unitig_24137-snap-gene-0.2-mRNA-1"/>
    </source>
</evidence>